<evidence type="ECO:0000313" key="6">
    <source>
        <dbReference type="Proteomes" id="UP000030689"/>
    </source>
</evidence>
<dbReference type="PROSITE" id="PS51514">
    <property type="entry name" value="BRX"/>
    <property type="match status" value="1"/>
</dbReference>
<dbReference type="InterPro" id="IPR044532">
    <property type="entry name" value="BRX-like"/>
</dbReference>
<dbReference type="KEGG" id="eus:EUTSA_v10017875mg"/>
<reference evidence="5 6" key="1">
    <citation type="journal article" date="2013" name="Front. Plant Sci.">
        <title>The Reference Genome of the Halophytic Plant Eutrema salsugineum.</title>
        <authorList>
            <person name="Yang R."/>
            <person name="Jarvis D.E."/>
            <person name="Chen H."/>
            <person name="Beilstein M.A."/>
            <person name="Grimwood J."/>
            <person name="Jenkins J."/>
            <person name="Shu S."/>
            <person name="Prochnik S."/>
            <person name="Xin M."/>
            <person name="Ma C."/>
            <person name="Schmutz J."/>
            <person name="Wing R.A."/>
            <person name="Mitchell-Olds T."/>
            <person name="Schumaker K.S."/>
            <person name="Wang X."/>
        </authorList>
    </citation>
    <scope>NUCLEOTIDE SEQUENCE [LARGE SCALE GENOMIC DNA]</scope>
</reference>
<evidence type="ECO:0000256" key="2">
    <source>
        <dbReference type="ARBA" id="ARBA00009057"/>
    </source>
</evidence>
<evidence type="ECO:0000256" key="3">
    <source>
        <dbReference type="ARBA" id="ARBA00023242"/>
    </source>
</evidence>
<evidence type="ECO:0000313" key="5">
    <source>
        <dbReference type="EMBL" id="ESQ51454.1"/>
    </source>
</evidence>
<name>V4M5C6_EUTSA</name>
<proteinExistence type="inferred from homology"/>
<comment type="similarity">
    <text evidence="2">Belongs to the BRX family.</text>
</comment>
<feature type="domain" description="BRX" evidence="4">
    <location>
        <begin position="57"/>
        <end position="85"/>
    </location>
</feature>
<evidence type="ECO:0000256" key="1">
    <source>
        <dbReference type="ARBA" id="ARBA00004123"/>
    </source>
</evidence>
<keyword evidence="6" id="KW-1185">Reference proteome</keyword>
<dbReference type="PANTHER" id="PTHR46058:SF2">
    <property type="entry name" value="PROTEIN BREVIS RADIX-LIKE 3"/>
    <property type="match status" value="1"/>
</dbReference>
<dbReference type="EMBL" id="KI517385">
    <property type="protein sequence ID" value="ESQ51454.1"/>
    <property type="molecule type" value="Genomic_DNA"/>
</dbReference>
<dbReference type="Proteomes" id="UP000030689">
    <property type="component" value="Unassembled WGS sequence"/>
</dbReference>
<dbReference type="GO" id="GO:0005634">
    <property type="term" value="C:nucleus"/>
    <property type="evidence" value="ECO:0007669"/>
    <property type="project" value="UniProtKB-SubCell"/>
</dbReference>
<dbReference type="STRING" id="72664.V4M5C6"/>
<comment type="subcellular location">
    <subcellularLocation>
        <location evidence="1">Nucleus</location>
    </subcellularLocation>
</comment>
<dbReference type="Gramene" id="ESQ51454">
    <property type="protein sequence ID" value="ESQ51454"/>
    <property type="gene ID" value="EUTSA_v10017875mg"/>
</dbReference>
<evidence type="ECO:0000259" key="4">
    <source>
        <dbReference type="PROSITE" id="PS51514"/>
    </source>
</evidence>
<gene>
    <name evidence="5" type="ORF">EUTSA_v10017875mg</name>
</gene>
<dbReference type="InterPro" id="IPR013591">
    <property type="entry name" value="Brevis_radix_dom"/>
</dbReference>
<keyword evidence="3" id="KW-0539">Nucleus</keyword>
<dbReference type="Pfam" id="PF08381">
    <property type="entry name" value="BRX"/>
    <property type="match status" value="1"/>
</dbReference>
<dbReference type="AlphaFoldDB" id="V4M5C6"/>
<accession>V4M5C6</accession>
<protein>
    <recommendedName>
        <fullName evidence="4">BRX domain-containing protein</fullName>
    </recommendedName>
</protein>
<sequence length="85" mass="9338">MAVKASESSKRKLKKLKILGKEMKLRLQGLLNGEGPTESMSGRTESTVLMEEEDEPKEWVAQVEPGVFITCVSLPEGGSDVKRFG</sequence>
<dbReference type="PANTHER" id="PTHR46058">
    <property type="entry name" value="PROTEIN BREVIS RADIX-LIKE 1"/>
    <property type="match status" value="1"/>
</dbReference>
<organism evidence="5 6">
    <name type="scientific">Eutrema salsugineum</name>
    <name type="common">Saltwater cress</name>
    <name type="synonym">Sisymbrium salsugineum</name>
    <dbReference type="NCBI Taxonomy" id="72664"/>
    <lineage>
        <taxon>Eukaryota</taxon>
        <taxon>Viridiplantae</taxon>
        <taxon>Streptophyta</taxon>
        <taxon>Embryophyta</taxon>
        <taxon>Tracheophyta</taxon>
        <taxon>Spermatophyta</taxon>
        <taxon>Magnoliopsida</taxon>
        <taxon>eudicotyledons</taxon>
        <taxon>Gunneridae</taxon>
        <taxon>Pentapetalae</taxon>
        <taxon>rosids</taxon>
        <taxon>malvids</taxon>
        <taxon>Brassicales</taxon>
        <taxon>Brassicaceae</taxon>
        <taxon>Eutremeae</taxon>
        <taxon>Eutrema</taxon>
    </lineage>
</organism>